<dbReference type="Proteomes" id="UP000075604">
    <property type="component" value="Unassembled WGS sequence"/>
</dbReference>
<feature type="region of interest" description="Disordered" evidence="1">
    <location>
        <begin position="28"/>
        <end position="63"/>
    </location>
</feature>
<evidence type="ECO:0000256" key="1">
    <source>
        <dbReference type="SAM" id="MobiDB-lite"/>
    </source>
</evidence>
<protein>
    <submittedName>
        <fullName evidence="2">Uncharacterized protein</fullName>
    </submittedName>
</protein>
<name>A0A150P438_SORCE</name>
<dbReference type="EMBL" id="JELX01004078">
    <property type="protein sequence ID" value="KYF50452.1"/>
    <property type="molecule type" value="Genomic_DNA"/>
</dbReference>
<sequence>MALIGYRMSELGRESSALFEIQGNRTLRQRKLQRSPQTSSRTAPMSAVAPASGWLPWATDSSP</sequence>
<evidence type="ECO:0000313" key="2">
    <source>
        <dbReference type="EMBL" id="KYF50452.1"/>
    </source>
</evidence>
<dbReference type="AlphaFoldDB" id="A0A150P438"/>
<reference evidence="2 3" key="1">
    <citation type="submission" date="2014-02" db="EMBL/GenBank/DDBJ databases">
        <title>The small core and large imbalanced accessory genome model reveals a collaborative survival strategy of Sorangium cellulosum strains in nature.</title>
        <authorList>
            <person name="Han K."/>
            <person name="Peng R."/>
            <person name="Blom J."/>
            <person name="Li Y.-Z."/>
        </authorList>
    </citation>
    <scope>NUCLEOTIDE SEQUENCE [LARGE SCALE GENOMIC DNA]</scope>
    <source>
        <strain evidence="2 3">So0157-18</strain>
    </source>
</reference>
<accession>A0A150P438</accession>
<gene>
    <name evidence="2" type="ORF">BE04_44015</name>
</gene>
<evidence type="ECO:0000313" key="3">
    <source>
        <dbReference type="Proteomes" id="UP000075604"/>
    </source>
</evidence>
<organism evidence="2 3">
    <name type="scientific">Sorangium cellulosum</name>
    <name type="common">Polyangium cellulosum</name>
    <dbReference type="NCBI Taxonomy" id="56"/>
    <lineage>
        <taxon>Bacteria</taxon>
        <taxon>Pseudomonadati</taxon>
        <taxon>Myxococcota</taxon>
        <taxon>Polyangia</taxon>
        <taxon>Polyangiales</taxon>
        <taxon>Polyangiaceae</taxon>
        <taxon>Sorangium</taxon>
    </lineage>
</organism>
<feature type="compositionally biased region" description="Polar residues" evidence="1">
    <location>
        <begin position="34"/>
        <end position="43"/>
    </location>
</feature>
<comment type="caution">
    <text evidence="2">The sequence shown here is derived from an EMBL/GenBank/DDBJ whole genome shotgun (WGS) entry which is preliminary data.</text>
</comment>
<proteinExistence type="predicted"/>